<protein>
    <submittedName>
        <fullName evidence="1">FMN-binding protein</fullName>
    </submittedName>
</protein>
<evidence type="ECO:0000313" key="2">
    <source>
        <dbReference type="Proteomes" id="UP000290378"/>
    </source>
</evidence>
<accession>A0A6M8NED3</accession>
<name>A0A6M8NED3_9BACT</name>
<organism evidence="1 2">
    <name type="scientific">Arcobacter cloacae</name>
    <dbReference type="NCBI Taxonomy" id="1054034"/>
    <lineage>
        <taxon>Bacteria</taxon>
        <taxon>Pseudomonadati</taxon>
        <taxon>Campylobacterota</taxon>
        <taxon>Epsilonproteobacteria</taxon>
        <taxon>Campylobacterales</taxon>
        <taxon>Arcobacteraceae</taxon>
        <taxon>Arcobacter</taxon>
    </lineage>
</organism>
<dbReference type="InterPro" id="IPR012349">
    <property type="entry name" value="Split_barrel_FMN-bd"/>
</dbReference>
<dbReference type="RefSeq" id="WP_129012645.1">
    <property type="nucleotide sequence ID" value="NZ_CP053833.1"/>
</dbReference>
<dbReference type="AlphaFoldDB" id="A0A6M8NED3"/>
<reference evidence="1 2" key="1">
    <citation type="submission" date="2017-09" db="EMBL/GenBank/DDBJ databases">
        <title>Genomics of the genus Arcobacter.</title>
        <authorList>
            <person name="Perez-Cataluna A."/>
            <person name="Figueras M.J."/>
            <person name="Salas-Masso N."/>
        </authorList>
    </citation>
    <scope>NUCLEOTIDE SEQUENCE [LARGE SCALE GENOMIC DNA]</scope>
    <source>
        <strain evidence="1 2">CECT 7834</strain>
    </source>
</reference>
<dbReference type="EMBL" id="NXII01000002">
    <property type="protein sequence ID" value="RXI42831.1"/>
    <property type="molecule type" value="Genomic_DNA"/>
</dbReference>
<evidence type="ECO:0000313" key="1">
    <source>
        <dbReference type="EMBL" id="RXI42831.1"/>
    </source>
</evidence>
<dbReference type="Gene3D" id="2.30.110.10">
    <property type="entry name" value="Electron Transport, Fmn-binding Protein, Chain A"/>
    <property type="match status" value="1"/>
</dbReference>
<sequence length="121" mass="13854">MNEKIENILNYEGVFSVVAKGENFPHIVNTWNSFVSFKDNNLFIPVGGMKIMEDILKNENRVIVVIGTKELEGLHGMGIGVKIIGKAEIFQDIEEYEAMKTKFEWVRAVMKIEIIEVYQTT</sequence>
<keyword evidence="2" id="KW-1185">Reference proteome</keyword>
<gene>
    <name evidence="1" type="ORF">CP963_02105</name>
</gene>
<dbReference type="SUPFAM" id="SSF50475">
    <property type="entry name" value="FMN-binding split barrel"/>
    <property type="match status" value="1"/>
</dbReference>
<dbReference type="Proteomes" id="UP000290378">
    <property type="component" value="Unassembled WGS sequence"/>
</dbReference>
<proteinExistence type="predicted"/>
<comment type="caution">
    <text evidence="1">The sequence shown here is derived from an EMBL/GenBank/DDBJ whole genome shotgun (WGS) entry which is preliminary data.</text>
</comment>